<dbReference type="EMBL" id="FRAC01000034">
    <property type="protein sequence ID" value="SHL48150.1"/>
    <property type="molecule type" value="Genomic_DNA"/>
</dbReference>
<feature type="compositionally biased region" description="Basic and acidic residues" evidence="1">
    <location>
        <begin position="193"/>
        <end position="213"/>
    </location>
</feature>
<reference evidence="2 3" key="1">
    <citation type="submission" date="2016-11" db="EMBL/GenBank/DDBJ databases">
        <authorList>
            <person name="Jaros S."/>
            <person name="Januszkiewicz K."/>
            <person name="Wedrychowicz H."/>
        </authorList>
    </citation>
    <scope>NUCLEOTIDE SEQUENCE [LARGE SCALE GENOMIC DNA]</scope>
    <source>
        <strain evidence="2 3">DSM 15929</strain>
    </source>
</reference>
<gene>
    <name evidence="2" type="ORF">SAMN02745136_04996</name>
</gene>
<organism evidence="2 3">
    <name type="scientific">Anaerocolumna jejuensis DSM 15929</name>
    <dbReference type="NCBI Taxonomy" id="1121322"/>
    <lineage>
        <taxon>Bacteria</taxon>
        <taxon>Bacillati</taxon>
        <taxon>Bacillota</taxon>
        <taxon>Clostridia</taxon>
        <taxon>Lachnospirales</taxon>
        <taxon>Lachnospiraceae</taxon>
        <taxon>Anaerocolumna</taxon>
    </lineage>
</organism>
<protein>
    <submittedName>
        <fullName evidence="2">Uncharacterized protein</fullName>
    </submittedName>
</protein>
<evidence type="ECO:0000313" key="3">
    <source>
        <dbReference type="Proteomes" id="UP000184386"/>
    </source>
</evidence>
<dbReference type="Proteomes" id="UP000184386">
    <property type="component" value="Unassembled WGS sequence"/>
</dbReference>
<name>A0A1M7AZH3_9FIRM</name>
<dbReference type="OrthoDB" id="2082521at2"/>
<sequence>MTGYKQRFMSLSLLFLIFMLPFLGADTSTEKKSGLSFEKEGEDPVIRFEDENLFAYFQREDKGLTVDGTEGISFDKLLQGGEVSLGFHLKNTSAHNTGKPIELKPCEVTLKLTKDPLYWRFVTGNKSLGVGSLKVKSPEKFRKLLPEDISNFRAEYRILSRAKDVQETLLVMKRKEADVSAGEKMEAGTGKAEPGKADSGMGKEKPWAGKDKPGTGTEYKLTLSSLPPELNRMGYGAGKGELIGRLELMADYDFQVPLVLKGEERYEYVPVVQGKLTLVIWRDVYND</sequence>
<evidence type="ECO:0000313" key="2">
    <source>
        <dbReference type="EMBL" id="SHL48150.1"/>
    </source>
</evidence>
<proteinExistence type="predicted"/>
<evidence type="ECO:0000256" key="1">
    <source>
        <dbReference type="SAM" id="MobiDB-lite"/>
    </source>
</evidence>
<dbReference type="RefSeq" id="WP_073279909.1">
    <property type="nucleotide sequence ID" value="NZ_FRAC01000034.1"/>
</dbReference>
<feature type="region of interest" description="Disordered" evidence="1">
    <location>
        <begin position="181"/>
        <end position="214"/>
    </location>
</feature>
<accession>A0A1M7AZH3</accession>
<keyword evidence="3" id="KW-1185">Reference proteome</keyword>
<dbReference type="AlphaFoldDB" id="A0A1M7AZH3"/>